<evidence type="ECO:0000256" key="2">
    <source>
        <dbReference type="ARBA" id="ARBA00022695"/>
    </source>
</evidence>
<dbReference type="Gene3D" id="3.90.550.10">
    <property type="entry name" value="Spore Coat Polysaccharide Biosynthesis Protein SpsA, Chain A"/>
    <property type="match status" value="1"/>
</dbReference>
<evidence type="ECO:0000313" key="4">
    <source>
        <dbReference type="Proteomes" id="UP001268542"/>
    </source>
</evidence>
<dbReference type="PANTHER" id="PTHR32125:SF4">
    <property type="entry name" value="2-C-METHYL-D-ERYTHRITOL 4-PHOSPHATE CYTIDYLYLTRANSFERASE, CHLOROPLASTIC"/>
    <property type="match status" value="1"/>
</dbReference>
<dbReference type="InterPro" id="IPR050088">
    <property type="entry name" value="IspD/TarI_cytidylyltransf_bact"/>
</dbReference>
<comment type="caution">
    <text evidence="3">The sequence shown here is derived from an EMBL/GenBank/DDBJ whole genome shotgun (WGS) entry which is preliminary data.</text>
</comment>
<dbReference type="Pfam" id="PF01128">
    <property type="entry name" value="IspD"/>
    <property type="match status" value="1"/>
</dbReference>
<keyword evidence="2 3" id="KW-0548">Nucleotidyltransferase</keyword>
<sequence>MSVAAVVLAGGSGTRVGAEVNKVLLPLAGAPLLARSVATVAALPDVAVVVVVARAGDEEAVAAAVGPHVGAGPEVRLTVGGATRHASEAAALAALTDTDVDVVTVHDAARPLADADLYARVVAAAREHGGAVPAVPLPGLVRRDGGPVPGLAGDAVAVGVQTPQGFRADLLREAYAHAARTGFEGTDTAACVAAHLAADGGGDGQGGSRARIVVVGSSPTNLKVTYAEDVAVVARLA</sequence>
<accession>A0ABU3PZH0</accession>
<dbReference type="Proteomes" id="UP001268542">
    <property type="component" value="Unassembled WGS sequence"/>
</dbReference>
<keyword evidence="4" id="KW-1185">Reference proteome</keyword>
<name>A0ABU3PZH0_9ACTN</name>
<dbReference type="GO" id="GO:0016779">
    <property type="term" value="F:nucleotidyltransferase activity"/>
    <property type="evidence" value="ECO:0007669"/>
    <property type="project" value="UniProtKB-KW"/>
</dbReference>
<dbReference type="InterPro" id="IPR034683">
    <property type="entry name" value="IspD/TarI"/>
</dbReference>
<organism evidence="3 4">
    <name type="scientific">Nocardioides imazamoxiresistens</name>
    <dbReference type="NCBI Taxonomy" id="3231893"/>
    <lineage>
        <taxon>Bacteria</taxon>
        <taxon>Bacillati</taxon>
        <taxon>Actinomycetota</taxon>
        <taxon>Actinomycetes</taxon>
        <taxon>Propionibacteriales</taxon>
        <taxon>Nocardioidaceae</taxon>
        <taxon>Nocardioides</taxon>
    </lineage>
</organism>
<dbReference type="InterPro" id="IPR029044">
    <property type="entry name" value="Nucleotide-diphossugar_trans"/>
</dbReference>
<reference evidence="3 4" key="1">
    <citation type="submission" date="2023-08" db="EMBL/GenBank/DDBJ databases">
        <title>Nocardioides seae sp. nov., a bacterium isolated from a soil.</title>
        <authorList>
            <person name="Wang X."/>
        </authorList>
    </citation>
    <scope>NUCLEOTIDE SEQUENCE [LARGE SCALE GENOMIC DNA]</scope>
    <source>
        <strain evidence="3 4">YZH12</strain>
    </source>
</reference>
<dbReference type="PANTHER" id="PTHR32125">
    <property type="entry name" value="2-C-METHYL-D-ERYTHRITOL 4-PHOSPHATE CYTIDYLYLTRANSFERASE, CHLOROPLASTIC"/>
    <property type="match status" value="1"/>
</dbReference>
<evidence type="ECO:0000313" key="3">
    <source>
        <dbReference type="EMBL" id="MDT9594165.1"/>
    </source>
</evidence>
<protein>
    <submittedName>
        <fullName evidence="3">2-C-methyl-D-erythritol 4-phosphate cytidylyltransferase</fullName>
    </submittedName>
</protein>
<evidence type="ECO:0000256" key="1">
    <source>
        <dbReference type="ARBA" id="ARBA00022679"/>
    </source>
</evidence>
<dbReference type="SUPFAM" id="SSF53448">
    <property type="entry name" value="Nucleotide-diphospho-sugar transferases"/>
    <property type="match status" value="1"/>
</dbReference>
<dbReference type="EMBL" id="JAVYII010000006">
    <property type="protein sequence ID" value="MDT9594165.1"/>
    <property type="molecule type" value="Genomic_DNA"/>
</dbReference>
<gene>
    <name evidence="3" type="ORF">RDV89_13865</name>
</gene>
<keyword evidence="1" id="KW-0808">Transferase</keyword>
<dbReference type="RefSeq" id="WP_315733660.1">
    <property type="nucleotide sequence ID" value="NZ_JAVYII010000006.1"/>
</dbReference>
<proteinExistence type="predicted"/>